<dbReference type="NCBIfam" id="TIGR03897">
    <property type="entry name" value="lanti_2_LanM"/>
    <property type="match status" value="1"/>
</dbReference>
<proteinExistence type="predicted"/>
<name>A0AB36TNV5_BACTU</name>
<dbReference type="CDD" id="cd04792">
    <property type="entry name" value="LanM-like"/>
    <property type="match status" value="1"/>
</dbReference>
<evidence type="ECO:0000259" key="2">
    <source>
        <dbReference type="Pfam" id="PF13575"/>
    </source>
</evidence>
<dbReference type="GO" id="GO:0031179">
    <property type="term" value="P:peptide modification"/>
    <property type="evidence" value="ECO:0007669"/>
    <property type="project" value="InterPro"/>
</dbReference>
<dbReference type="GO" id="GO:0046872">
    <property type="term" value="F:metal ion binding"/>
    <property type="evidence" value="ECO:0007669"/>
    <property type="project" value="UniProtKB-KW"/>
</dbReference>
<dbReference type="AlphaFoldDB" id="A0AB36TNV5"/>
<sequence length="1026" mass="118600">MTIVVEEKNLKLDHYLSEIFNKSMTIDEKIQFYNYQSEEVNCDKLKEWKSIKSLVKDSHFEEMLNSRKLTEKQFAFGVSAMKLDVNHNFPFWLSLLKKMIVNHTSSRDDRGIYIAIAPFVNYVKEKLKEKKNQTGYLSMDDTVIDKFLENYALEISNIVGKIIVIELEMYKKENSFESENTEKRFDEFLQSTFNGKMAYAEFYSRYAVVGRLIATRTHFFLENYENLLLAIEECKSEICHLLGKDKLRLSDVNLSAGDSHENGKSVIILNFENSKIVYKPKNSSVSEGFEKFTSWINNSSNLLEVKIPKGIYRDSFSFQEFIDYKECETQEDVEKFYLRMGHLIALSYILNMNDLHVENIIAYKDYPVIIDGETLFHNEHNLDLRDKPYSKINLHISSETLMQSGLLPYSVQISDDHGTLIDLSGTSSGGNNEIIAKGLKPVDVNKDTFRFENQEIKRKKGNNIPKKDNEYIGFKEYRHLIIQGFLEMSNFIVEQKPLLLSEDSPLNYFKNTKIRCLLKGTQTYSSLLGFSSHPNYTKEMFYREKLFENIWAYPHMDKRVILSEYNDLLNGDIPIFYSKVDSIDLEDSRGKIIGDFFRHSGLELSINRIKNFDLHEIEYQLGFLLVSLEIVEENYIASKNNRKKLPSNNSKIDGLFYAKKIASKLEDKAVWNSRHDEVSWMTIDVMRPSKRIGIYYANEGLYDGLSGISYYYLMLFIATKEDRYFDMYKSVMKSAIDFANKCPLVSAFEGCLSPIYPILIENKYLGSSTFNNYIFNTIEEIDTSKMKEHECVDWINGLSGIMALMVEISRIFAIPKVDVIIEELQAELLIRLKDMQSEKQSIGFAHGYSGIAYALSKVDQKNKSDKNEKIIIDLLEKEYGLINNQKDQRWCWGIPGMLKARLEMDKARSNEVIAFQKNALVDLFLNNIEEYSVQDDTLCHGNSGIISILVKMKNYELNTKQIEVINCYLNKYSLMIVENQLISDNFSLLALPQIEPVGLFTGISGIGLSLLETSFDVSSDIQMLLS</sequence>
<dbReference type="InterPro" id="IPR025410">
    <property type="entry name" value="Lant_dehyd"/>
</dbReference>
<dbReference type="EMBL" id="NUYG01000062">
    <property type="protein sequence ID" value="PFM86209.1"/>
    <property type="molecule type" value="Genomic_DNA"/>
</dbReference>
<dbReference type="Pfam" id="PF05147">
    <property type="entry name" value="LANC_like"/>
    <property type="match status" value="1"/>
</dbReference>
<evidence type="ECO:0000313" key="3">
    <source>
        <dbReference type="EMBL" id="PFM86209.1"/>
    </source>
</evidence>
<gene>
    <name evidence="3" type="ORF">COJ61_25870</name>
</gene>
<dbReference type="RefSeq" id="WP_097920250.1">
    <property type="nucleotide sequence ID" value="NZ_NUYG01000062.1"/>
</dbReference>
<dbReference type="PRINTS" id="PR01950">
    <property type="entry name" value="LANCSUPER"/>
</dbReference>
<dbReference type="InterPro" id="IPR007822">
    <property type="entry name" value="LANC-like"/>
</dbReference>
<dbReference type="SUPFAM" id="SSF158745">
    <property type="entry name" value="LanC-like"/>
    <property type="match status" value="1"/>
</dbReference>
<dbReference type="Pfam" id="PF13575">
    <property type="entry name" value="DUF4135"/>
    <property type="match status" value="1"/>
</dbReference>
<feature type="domain" description="Lantibiotic biosynthesis protein dehydration" evidence="2">
    <location>
        <begin position="206"/>
        <end position="578"/>
    </location>
</feature>
<organism evidence="3 4">
    <name type="scientific">Bacillus thuringiensis</name>
    <dbReference type="NCBI Taxonomy" id="1428"/>
    <lineage>
        <taxon>Bacteria</taxon>
        <taxon>Bacillati</taxon>
        <taxon>Bacillota</taxon>
        <taxon>Bacilli</taxon>
        <taxon>Bacillales</taxon>
        <taxon>Bacillaceae</taxon>
        <taxon>Bacillus</taxon>
        <taxon>Bacillus cereus group</taxon>
    </lineage>
</organism>
<reference evidence="3 4" key="1">
    <citation type="submission" date="2017-09" db="EMBL/GenBank/DDBJ databases">
        <title>Large-scale bioinformatics analysis of Bacillus genomes uncovers conserved roles of natural products in bacterial physiology.</title>
        <authorList>
            <consortium name="Agbiome Team Llc"/>
            <person name="Bleich R.M."/>
            <person name="Grubbs K.J."/>
            <person name="Santa Maria K.C."/>
            <person name="Allen S.E."/>
            <person name="Farag S."/>
            <person name="Shank E.A."/>
            <person name="Bowers A."/>
        </authorList>
    </citation>
    <scope>NUCLEOTIDE SEQUENCE [LARGE SCALE GENOMIC DNA]</scope>
    <source>
        <strain evidence="3 4">AFS077661</strain>
    </source>
</reference>
<evidence type="ECO:0000256" key="1">
    <source>
        <dbReference type="PIRSR" id="PIRSR607822-1"/>
    </source>
</evidence>
<feature type="binding site" evidence="1">
    <location>
        <position position="940"/>
    </location>
    <ligand>
        <name>Zn(2+)</name>
        <dbReference type="ChEBI" id="CHEBI:29105"/>
    </ligand>
</feature>
<dbReference type="InterPro" id="IPR017146">
    <property type="entry name" value="Lanti_2_LanM"/>
</dbReference>
<feature type="binding site" evidence="1">
    <location>
        <position position="891"/>
    </location>
    <ligand>
        <name>Zn(2+)</name>
        <dbReference type="ChEBI" id="CHEBI:29105"/>
    </ligand>
</feature>
<protein>
    <recommendedName>
        <fullName evidence="2">Lantibiotic biosynthesis protein dehydration domain-containing protein</fullName>
    </recommendedName>
</protein>
<keyword evidence="1" id="KW-0862">Zinc</keyword>
<evidence type="ECO:0000313" key="4">
    <source>
        <dbReference type="Proteomes" id="UP000223839"/>
    </source>
</evidence>
<feature type="binding site" evidence="1">
    <location>
        <position position="939"/>
    </location>
    <ligand>
        <name>Zn(2+)</name>
        <dbReference type="ChEBI" id="CHEBI:29105"/>
    </ligand>
</feature>
<keyword evidence="1" id="KW-0479">Metal-binding</keyword>
<dbReference type="PIRSF" id="PIRSF037228">
    <property type="entry name" value="Lant_mod_RumM"/>
    <property type="match status" value="1"/>
</dbReference>
<accession>A0AB36TNV5</accession>
<dbReference type="Gene3D" id="1.50.10.20">
    <property type="match status" value="1"/>
</dbReference>
<dbReference type="SMART" id="SM01260">
    <property type="entry name" value="LANC_like"/>
    <property type="match status" value="1"/>
</dbReference>
<comment type="caution">
    <text evidence="3">The sequence shown here is derived from an EMBL/GenBank/DDBJ whole genome shotgun (WGS) entry which is preliminary data.</text>
</comment>
<dbReference type="Proteomes" id="UP000223839">
    <property type="component" value="Unassembled WGS sequence"/>
</dbReference>